<sequence>ADLIEVAELPADAEVLGPVALPVTEAGRPRRTGDPPPGERWERALLRVRPGNGAALAAALKTAHAARLARREGAPVRIRIDPPDIG</sequence>
<accession>A0ABR5IRW0</accession>
<keyword evidence="2" id="KW-1185">Reference proteome</keyword>
<comment type="caution">
    <text evidence="1">The sequence shown here is derived from an EMBL/GenBank/DDBJ whole genome shotgun (WGS) entry which is preliminary data.</text>
</comment>
<gene>
    <name evidence="1" type="ORF">ADK38_45370</name>
</gene>
<organism evidence="1 2">
    <name type="scientific">Streptomyces varsoviensis</name>
    <dbReference type="NCBI Taxonomy" id="67373"/>
    <lineage>
        <taxon>Bacteria</taxon>
        <taxon>Bacillati</taxon>
        <taxon>Actinomycetota</taxon>
        <taxon>Actinomycetes</taxon>
        <taxon>Kitasatosporales</taxon>
        <taxon>Streptomycetaceae</taxon>
        <taxon>Streptomyces</taxon>
    </lineage>
</organism>
<evidence type="ECO:0000313" key="1">
    <source>
        <dbReference type="EMBL" id="KOG48446.1"/>
    </source>
</evidence>
<protein>
    <recommendedName>
        <fullName evidence="3">Primosome assembly protein PriA</fullName>
    </recommendedName>
</protein>
<name>A0ABR5IRW0_9ACTN</name>
<evidence type="ECO:0008006" key="3">
    <source>
        <dbReference type="Google" id="ProtNLM"/>
    </source>
</evidence>
<reference evidence="1 2" key="1">
    <citation type="submission" date="2015-07" db="EMBL/GenBank/DDBJ databases">
        <authorList>
            <person name="Ju K.-S."/>
            <person name="Doroghazi J.R."/>
            <person name="Metcalf W.W."/>
        </authorList>
    </citation>
    <scope>NUCLEOTIDE SEQUENCE [LARGE SCALE GENOMIC DNA]</scope>
    <source>
        <strain evidence="1 2">NRRL B-3589</strain>
    </source>
</reference>
<evidence type="ECO:0000313" key="2">
    <source>
        <dbReference type="Proteomes" id="UP000037020"/>
    </source>
</evidence>
<dbReference type="Proteomes" id="UP000037020">
    <property type="component" value="Unassembled WGS sequence"/>
</dbReference>
<feature type="non-terminal residue" evidence="1">
    <location>
        <position position="1"/>
    </location>
</feature>
<proteinExistence type="predicted"/>
<dbReference type="EMBL" id="LGUT01004483">
    <property type="protein sequence ID" value="KOG48446.1"/>
    <property type="molecule type" value="Genomic_DNA"/>
</dbReference>